<protein>
    <submittedName>
        <fullName evidence="1">Uncharacterized protein</fullName>
    </submittedName>
</protein>
<dbReference type="EMBL" id="UINC01013195">
    <property type="protein sequence ID" value="SVA57178.1"/>
    <property type="molecule type" value="Genomic_DNA"/>
</dbReference>
<sequence>MFDHFDTEIQAEETTAYQDYLDAQEFEYDEEPHPHHESCDYNAIIEF</sequence>
<accession>A0A381WY22</accession>
<gene>
    <name evidence="1" type="ORF">METZ01_LOCUS110032</name>
</gene>
<name>A0A381WY22_9ZZZZ</name>
<proteinExistence type="predicted"/>
<organism evidence="1">
    <name type="scientific">marine metagenome</name>
    <dbReference type="NCBI Taxonomy" id="408172"/>
    <lineage>
        <taxon>unclassified sequences</taxon>
        <taxon>metagenomes</taxon>
        <taxon>ecological metagenomes</taxon>
    </lineage>
</organism>
<reference evidence="1" key="1">
    <citation type="submission" date="2018-05" db="EMBL/GenBank/DDBJ databases">
        <authorList>
            <person name="Lanie J.A."/>
            <person name="Ng W.-L."/>
            <person name="Kazmierczak K.M."/>
            <person name="Andrzejewski T.M."/>
            <person name="Davidsen T.M."/>
            <person name="Wayne K.J."/>
            <person name="Tettelin H."/>
            <person name="Glass J.I."/>
            <person name="Rusch D."/>
            <person name="Podicherti R."/>
            <person name="Tsui H.-C.T."/>
            <person name="Winkler M.E."/>
        </authorList>
    </citation>
    <scope>NUCLEOTIDE SEQUENCE</scope>
</reference>
<dbReference type="AlphaFoldDB" id="A0A381WY22"/>
<feature type="non-terminal residue" evidence="1">
    <location>
        <position position="47"/>
    </location>
</feature>
<evidence type="ECO:0000313" key="1">
    <source>
        <dbReference type="EMBL" id="SVA57178.1"/>
    </source>
</evidence>